<dbReference type="EMBL" id="FOOI01000002">
    <property type="protein sequence ID" value="SFF88940.1"/>
    <property type="molecule type" value="Genomic_DNA"/>
</dbReference>
<accession>A0A1I2MDD7</accession>
<proteinExistence type="predicted"/>
<keyword evidence="1" id="KW-1133">Transmembrane helix</keyword>
<dbReference type="AlphaFoldDB" id="A0A1I2MDD7"/>
<evidence type="ECO:0000313" key="2">
    <source>
        <dbReference type="EMBL" id="NYH81678.1"/>
    </source>
</evidence>
<gene>
    <name evidence="2" type="ORF">FHR37_000529</name>
    <name evidence="3" type="ORF">SAMN05421678_102541</name>
</gene>
<feature type="transmembrane region" description="Helical" evidence="1">
    <location>
        <begin position="108"/>
        <end position="128"/>
    </location>
</feature>
<dbReference type="OrthoDB" id="3385752at2"/>
<evidence type="ECO:0000256" key="1">
    <source>
        <dbReference type="SAM" id="Phobius"/>
    </source>
</evidence>
<feature type="transmembrane region" description="Helical" evidence="1">
    <location>
        <begin position="36"/>
        <end position="55"/>
    </location>
</feature>
<keyword evidence="5" id="KW-1185">Reference proteome</keyword>
<reference evidence="2 5" key="2">
    <citation type="submission" date="2020-07" db="EMBL/GenBank/DDBJ databases">
        <title>Sequencing the genomes of 1000 actinobacteria strains.</title>
        <authorList>
            <person name="Klenk H.-P."/>
        </authorList>
    </citation>
    <scope>NUCLEOTIDE SEQUENCE [LARGE SCALE GENOMIC DNA]</scope>
    <source>
        <strain evidence="2 5">DSM 45117</strain>
    </source>
</reference>
<dbReference type="Proteomes" id="UP000533017">
    <property type="component" value="Unassembled WGS sequence"/>
</dbReference>
<reference evidence="3 4" key="1">
    <citation type="submission" date="2016-10" db="EMBL/GenBank/DDBJ databases">
        <authorList>
            <person name="de Groot N.N."/>
        </authorList>
    </citation>
    <scope>NUCLEOTIDE SEQUENCE [LARGE SCALE GENOMIC DNA]</scope>
    <source>
        <strain evidence="3 4">CPCC 202808</strain>
    </source>
</reference>
<protein>
    <submittedName>
        <fullName evidence="2">ABC-type Na+ efflux pump permease subunit</fullName>
    </submittedName>
</protein>
<dbReference type="RefSeq" id="WP_092881753.1">
    <property type="nucleotide sequence ID" value="NZ_FOOI01000002.1"/>
</dbReference>
<dbReference type="STRING" id="504797.SAMN05421678_102541"/>
<sequence>MLAFVLVSLIGLAAYVIGLVHWIATLASGRWRTSPGWFAGTSALLLPAAGLTYLFGAFAGGFDEAEACALSGHAYDADYVLTHRSDLFPMTHPCDAQYDLVGAWVNPVLALVVLVMAGCLGIAVVLAFRQRQPRAAPEARPDRG</sequence>
<evidence type="ECO:0000313" key="4">
    <source>
        <dbReference type="Proteomes" id="UP000199052"/>
    </source>
</evidence>
<dbReference type="EMBL" id="JACBZA010000001">
    <property type="protein sequence ID" value="NYH81678.1"/>
    <property type="molecule type" value="Genomic_DNA"/>
</dbReference>
<name>A0A1I2MDD7_9ACTN</name>
<evidence type="ECO:0000313" key="3">
    <source>
        <dbReference type="EMBL" id="SFF88940.1"/>
    </source>
</evidence>
<feature type="transmembrane region" description="Helical" evidence="1">
    <location>
        <begin position="6"/>
        <end position="24"/>
    </location>
</feature>
<keyword evidence="1" id="KW-0472">Membrane</keyword>
<evidence type="ECO:0000313" key="5">
    <source>
        <dbReference type="Proteomes" id="UP000533017"/>
    </source>
</evidence>
<dbReference type="Proteomes" id="UP000199052">
    <property type="component" value="Unassembled WGS sequence"/>
</dbReference>
<organism evidence="3 4">
    <name type="scientific">Actinopolymorpha cephalotaxi</name>
    <dbReference type="NCBI Taxonomy" id="504797"/>
    <lineage>
        <taxon>Bacteria</taxon>
        <taxon>Bacillati</taxon>
        <taxon>Actinomycetota</taxon>
        <taxon>Actinomycetes</taxon>
        <taxon>Propionibacteriales</taxon>
        <taxon>Actinopolymorphaceae</taxon>
        <taxon>Actinopolymorpha</taxon>
    </lineage>
</organism>
<keyword evidence="1" id="KW-0812">Transmembrane</keyword>